<accession>A0A2W5UTW4</accession>
<dbReference type="SUPFAM" id="SSF160544">
    <property type="entry name" value="EscU C-terminal domain-like"/>
    <property type="match status" value="1"/>
</dbReference>
<keyword evidence="3" id="KW-1133">Transmembrane helix</keyword>
<keyword evidence="4" id="KW-0969">Cilium</keyword>
<proteinExistence type="inferred from homology"/>
<feature type="region of interest" description="Disordered" evidence="2">
    <location>
        <begin position="215"/>
        <end position="238"/>
    </location>
</feature>
<dbReference type="InterPro" id="IPR029025">
    <property type="entry name" value="T3SS_substrate_exporter_C"/>
</dbReference>
<feature type="transmembrane region" description="Helical" evidence="3">
    <location>
        <begin position="75"/>
        <end position="99"/>
    </location>
</feature>
<sequence length="347" mass="37440">MSEKTQQPTQKKLDDARKKGQIPRSKLFTSAAVTLGGLGGTLVFANDTARRFTSWTSALLSNHDTSPMAAMRDGVLVLALCALPSLAGALLASIVSSVVTTGGLQLQSDAVAPKLERINFIEGFKKLFSVRQLVDVLKGLAIAAVLFAIFWTEVESNAPLAFTAMQHDGLTAFSALIAVLEPVIVKSAVLLMVLGFGDWFLAKRRHIKDLMMSHEEVKQEHKNSEGDPHQKAKQKSLRKQIANGGSARGVQKASAVVVNPTHIAVALRYAEDECDAPYIVAKGKEEDALKIRQQAAALGIPVVRDIPLARSLIHYDVGEEVPEELYQAAAAILKVALEESTRQENAS</sequence>
<dbReference type="InterPro" id="IPR006135">
    <property type="entry name" value="T3SS_substrate_exporter"/>
</dbReference>
<feature type="transmembrane region" description="Helical" evidence="3">
    <location>
        <begin position="172"/>
        <end position="202"/>
    </location>
</feature>
<feature type="transmembrane region" description="Helical" evidence="3">
    <location>
        <begin position="27"/>
        <end position="45"/>
    </location>
</feature>
<dbReference type="EMBL" id="QFQP01000011">
    <property type="protein sequence ID" value="PZR12638.1"/>
    <property type="molecule type" value="Genomic_DNA"/>
</dbReference>
<reference evidence="4 5" key="1">
    <citation type="submission" date="2017-08" db="EMBL/GenBank/DDBJ databases">
        <title>Infants hospitalized years apart are colonized by the same room-sourced microbial strains.</title>
        <authorList>
            <person name="Brooks B."/>
            <person name="Olm M.R."/>
            <person name="Firek B.A."/>
            <person name="Baker R."/>
            <person name="Thomas B.C."/>
            <person name="Morowitz M.J."/>
            <person name="Banfield J.F."/>
        </authorList>
    </citation>
    <scope>NUCLEOTIDE SEQUENCE [LARGE SCALE GENOMIC DNA]</scope>
    <source>
        <strain evidence="4">S2_003_000_R2_14</strain>
    </source>
</reference>
<evidence type="ECO:0000256" key="2">
    <source>
        <dbReference type="SAM" id="MobiDB-lite"/>
    </source>
</evidence>
<dbReference type="PRINTS" id="PR00950">
    <property type="entry name" value="TYPE3IMSPROT"/>
</dbReference>
<name>A0A2W5UTW4_9BACT</name>
<dbReference type="GO" id="GO:0005886">
    <property type="term" value="C:plasma membrane"/>
    <property type="evidence" value="ECO:0007669"/>
    <property type="project" value="TreeGrafter"/>
</dbReference>
<comment type="caution">
    <text evidence="4">The sequence shown here is derived from an EMBL/GenBank/DDBJ whole genome shotgun (WGS) entry which is preliminary data.</text>
</comment>
<evidence type="ECO:0000256" key="1">
    <source>
        <dbReference type="ARBA" id="ARBA00010690"/>
    </source>
</evidence>
<protein>
    <submittedName>
        <fullName evidence="4">Flagellar biosynthesis protein FlhB</fullName>
    </submittedName>
</protein>
<evidence type="ECO:0000256" key="3">
    <source>
        <dbReference type="SAM" id="Phobius"/>
    </source>
</evidence>
<keyword evidence="4" id="KW-0966">Cell projection</keyword>
<dbReference type="Gene3D" id="3.40.1690.10">
    <property type="entry name" value="secretion proteins EscU"/>
    <property type="match status" value="1"/>
</dbReference>
<dbReference type="GO" id="GO:0009306">
    <property type="term" value="P:protein secretion"/>
    <property type="evidence" value="ECO:0007669"/>
    <property type="project" value="InterPro"/>
</dbReference>
<organism evidence="4 5">
    <name type="scientific">Archangium gephyra</name>
    <dbReference type="NCBI Taxonomy" id="48"/>
    <lineage>
        <taxon>Bacteria</taxon>
        <taxon>Pseudomonadati</taxon>
        <taxon>Myxococcota</taxon>
        <taxon>Myxococcia</taxon>
        <taxon>Myxococcales</taxon>
        <taxon>Cystobacterineae</taxon>
        <taxon>Archangiaceae</taxon>
        <taxon>Archangium</taxon>
    </lineage>
</organism>
<keyword evidence="3" id="KW-0812">Transmembrane</keyword>
<gene>
    <name evidence="4" type="ORF">DI536_13705</name>
</gene>
<dbReference type="PANTHER" id="PTHR30531">
    <property type="entry name" value="FLAGELLAR BIOSYNTHETIC PROTEIN FLHB"/>
    <property type="match status" value="1"/>
</dbReference>
<feature type="compositionally biased region" description="Polar residues" evidence="2">
    <location>
        <begin position="1"/>
        <end position="10"/>
    </location>
</feature>
<feature type="region of interest" description="Disordered" evidence="2">
    <location>
        <begin position="1"/>
        <end position="21"/>
    </location>
</feature>
<dbReference type="Proteomes" id="UP000249061">
    <property type="component" value="Unassembled WGS sequence"/>
</dbReference>
<dbReference type="PANTHER" id="PTHR30531:SF12">
    <property type="entry name" value="FLAGELLAR BIOSYNTHETIC PROTEIN FLHB"/>
    <property type="match status" value="1"/>
</dbReference>
<evidence type="ECO:0000313" key="4">
    <source>
        <dbReference type="EMBL" id="PZR12638.1"/>
    </source>
</evidence>
<dbReference type="AlphaFoldDB" id="A0A2W5UTW4"/>
<dbReference type="Pfam" id="PF01312">
    <property type="entry name" value="Bac_export_2"/>
    <property type="match status" value="1"/>
</dbReference>
<keyword evidence="3" id="KW-0472">Membrane</keyword>
<evidence type="ECO:0000313" key="5">
    <source>
        <dbReference type="Proteomes" id="UP000249061"/>
    </source>
</evidence>
<comment type="similarity">
    <text evidence="1">Belongs to the type III secretion exporter family.</text>
</comment>
<feature type="compositionally biased region" description="Basic and acidic residues" evidence="2">
    <location>
        <begin position="215"/>
        <end position="230"/>
    </location>
</feature>
<feature type="transmembrane region" description="Helical" evidence="3">
    <location>
        <begin position="133"/>
        <end position="152"/>
    </location>
</feature>
<keyword evidence="4" id="KW-0282">Flagellum</keyword>